<evidence type="ECO:0000256" key="2">
    <source>
        <dbReference type="ARBA" id="ARBA00022448"/>
    </source>
</evidence>
<dbReference type="SMART" id="SM00382">
    <property type="entry name" value="AAA"/>
    <property type="match status" value="1"/>
</dbReference>
<dbReference type="AlphaFoldDB" id="A0A0M2SFA8"/>
<keyword evidence="11" id="KW-1185">Reference proteome</keyword>
<reference evidence="10 11" key="1">
    <citation type="submission" date="2015-04" db="EMBL/GenBank/DDBJ databases">
        <title>Taxonomic description and genome sequence of Salinicoccus sediminis sp. nov., a novel hyper halotolerant bacterium isolated from marine sediment.</title>
        <authorList>
            <person name="Mathan Kumar R."/>
            <person name="Kaur G."/>
            <person name="Kumar N."/>
            <person name="Kumar A."/>
            <person name="Singh N.K."/>
            <person name="Kaur N."/>
            <person name="Mayilraj S."/>
        </authorList>
    </citation>
    <scope>NUCLEOTIDE SEQUENCE [LARGE SCALE GENOMIC DNA]</scope>
    <source>
        <strain evidence="10 11">SV-16</strain>
    </source>
</reference>
<dbReference type="STRING" id="1432562.WN59_11685"/>
<keyword evidence="7 8" id="KW-0472">Membrane</keyword>
<dbReference type="EC" id="7.-.-.-" evidence="8"/>
<comment type="function">
    <text evidence="8">ATP-binding (A) component of a common energy-coupling factor (ECF) ABC-transporter complex.</text>
</comment>
<evidence type="ECO:0000313" key="11">
    <source>
        <dbReference type="Proteomes" id="UP000034287"/>
    </source>
</evidence>
<dbReference type="PATRIC" id="fig|1432562.3.peg.2333"/>
<dbReference type="OrthoDB" id="9784332at2"/>
<evidence type="ECO:0000259" key="9">
    <source>
        <dbReference type="PROSITE" id="PS50893"/>
    </source>
</evidence>
<dbReference type="RefSeq" id="WP_046517487.1">
    <property type="nucleotide sequence ID" value="NZ_LAYZ01000025.1"/>
</dbReference>
<evidence type="ECO:0000256" key="1">
    <source>
        <dbReference type="ARBA" id="ARBA00004202"/>
    </source>
</evidence>
<dbReference type="PROSITE" id="PS50893">
    <property type="entry name" value="ABC_TRANSPORTER_2"/>
    <property type="match status" value="1"/>
</dbReference>
<dbReference type="GO" id="GO:0043190">
    <property type="term" value="C:ATP-binding cassette (ABC) transporter complex"/>
    <property type="evidence" value="ECO:0007669"/>
    <property type="project" value="TreeGrafter"/>
</dbReference>
<evidence type="ECO:0000256" key="3">
    <source>
        <dbReference type="ARBA" id="ARBA00022475"/>
    </source>
</evidence>
<dbReference type="InterPro" id="IPR027417">
    <property type="entry name" value="P-loop_NTPase"/>
</dbReference>
<evidence type="ECO:0000256" key="7">
    <source>
        <dbReference type="ARBA" id="ARBA00023136"/>
    </source>
</evidence>
<comment type="similarity">
    <text evidence="8">Belongs to the ABC transporter superfamily. Energy-coupling factor EcfA family.</text>
</comment>
<sequence>MNIRLEKLTSIYQENTPFEHLALNRISTEFEEGKYYGIIGQTGSGKSTMIQNLNGLLLPSYGEVHVGDITLRRRTKQRTVHQAKKRVGMVFQFPEHQLFEESVIRDVMFGPKNIGMGEDEAREKAEYYLKLLNVDEALFDKQPFDLSGGQMRKVAIAGILAMEPDVLILDEPTAGLDPLSHIETMELFGKIQKEMGITVILITHDMNDVYEYTDEVKLLNQGNLIRSGSTKDILTDEALLREYELEVPDIVRLTFDLERKGIKFEKMPGTKEEFIGLYTKWRDGHAE</sequence>
<dbReference type="GO" id="GO:0005524">
    <property type="term" value="F:ATP binding"/>
    <property type="evidence" value="ECO:0007669"/>
    <property type="project" value="UniProtKB-UniRule"/>
</dbReference>
<dbReference type="PROSITE" id="PS00211">
    <property type="entry name" value="ABC_TRANSPORTER_1"/>
    <property type="match status" value="1"/>
</dbReference>
<comment type="subcellular location">
    <subcellularLocation>
        <location evidence="1 8">Cell membrane</location>
        <topology evidence="1 8">Peripheral membrane protein</topology>
    </subcellularLocation>
</comment>
<evidence type="ECO:0000256" key="5">
    <source>
        <dbReference type="ARBA" id="ARBA00022840"/>
    </source>
</evidence>
<keyword evidence="5 8" id="KW-0067">ATP-binding</keyword>
<dbReference type="EMBL" id="LAYZ01000025">
    <property type="protein sequence ID" value="KKK33404.1"/>
    <property type="molecule type" value="Genomic_DNA"/>
</dbReference>
<accession>A0A0M2SFA8</accession>
<dbReference type="GO" id="GO:0015087">
    <property type="term" value="F:cobalt ion transmembrane transporter activity"/>
    <property type="evidence" value="ECO:0007669"/>
    <property type="project" value="UniProtKB-ARBA"/>
</dbReference>
<organism evidence="10 11">
    <name type="scientific">Salinicoccus sediminis</name>
    <dbReference type="NCBI Taxonomy" id="1432562"/>
    <lineage>
        <taxon>Bacteria</taxon>
        <taxon>Bacillati</taxon>
        <taxon>Bacillota</taxon>
        <taxon>Bacilli</taxon>
        <taxon>Bacillales</taxon>
        <taxon>Staphylococcaceae</taxon>
        <taxon>Salinicoccus</taxon>
    </lineage>
</organism>
<evidence type="ECO:0000256" key="4">
    <source>
        <dbReference type="ARBA" id="ARBA00022741"/>
    </source>
</evidence>
<dbReference type="InterPro" id="IPR017871">
    <property type="entry name" value="ABC_transporter-like_CS"/>
</dbReference>
<dbReference type="FunFam" id="3.40.50.300:FF:000224">
    <property type="entry name" value="Energy-coupling factor transporter ATP-binding protein EcfA"/>
    <property type="match status" value="1"/>
</dbReference>
<dbReference type="SUPFAM" id="SSF52540">
    <property type="entry name" value="P-loop containing nucleoside triphosphate hydrolases"/>
    <property type="match status" value="1"/>
</dbReference>
<dbReference type="PANTHER" id="PTHR43553:SF27">
    <property type="entry name" value="ENERGY-COUPLING FACTOR TRANSPORTER ATP-BINDING PROTEIN ECFA2"/>
    <property type="match status" value="1"/>
</dbReference>
<dbReference type="NCBIfam" id="TIGR04521">
    <property type="entry name" value="ECF_ATPase_2"/>
    <property type="match status" value="1"/>
</dbReference>
<dbReference type="Pfam" id="PF00005">
    <property type="entry name" value="ABC_tran"/>
    <property type="match status" value="1"/>
</dbReference>
<dbReference type="GO" id="GO:0016887">
    <property type="term" value="F:ATP hydrolysis activity"/>
    <property type="evidence" value="ECO:0007669"/>
    <property type="project" value="InterPro"/>
</dbReference>
<gene>
    <name evidence="10" type="ORF">WN59_11685</name>
</gene>
<dbReference type="InterPro" id="IPR050095">
    <property type="entry name" value="ECF_ABC_transporter_ATP-bd"/>
</dbReference>
<dbReference type="Proteomes" id="UP000034287">
    <property type="component" value="Unassembled WGS sequence"/>
</dbReference>
<dbReference type="GO" id="GO:0042626">
    <property type="term" value="F:ATPase-coupled transmembrane transporter activity"/>
    <property type="evidence" value="ECO:0007669"/>
    <property type="project" value="TreeGrafter"/>
</dbReference>
<keyword evidence="6" id="KW-1278">Translocase</keyword>
<dbReference type="InterPro" id="IPR030946">
    <property type="entry name" value="EcfA2"/>
</dbReference>
<keyword evidence="3 8" id="KW-1003">Cell membrane</keyword>
<evidence type="ECO:0000313" key="10">
    <source>
        <dbReference type="EMBL" id="KKK33404.1"/>
    </source>
</evidence>
<name>A0A0M2SFA8_9STAP</name>
<comment type="caution">
    <text evidence="10">The sequence shown here is derived from an EMBL/GenBank/DDBJ whole genome shotgun (WGS) entry which is preliminary data.</text>
</comment>
<dbReference type="PANTHER" id="PTHR43553">
    <property type="entry name" value="HEAVY METAL TRANSPORTER"/>
    <property type="match status" value="1"/>
</dbReference>
<protein>
    <recommendedName>
        <fullName evidence="8">Energy-coupling factor transporter ATP-binding protein EcfA2</fullName>
        <ecNumber evidence="8">7.-.-.-</ecNumber>
    </recommendedName>
</protein>
<dbReference type="Gene3D" id="3.40.50.300">
    <property type="entry name" value="P-loop containing nucleotide triphosphate hydrolases"/>
    <property type="match status" value="1"/>
</dbReference>
<comment type="subunit">
    <text evidence="8">Forms a stable energy-coupling factor (ECF) transporter complex composed of 2 membrane-embedded substrate-binding proteins (S component), 2 ATP-binding proteins (A component) and 2 transmembrane proteins (T component).</text>
</comment>
<dbReference type="InterPro" id="IPR003593">
    <property type="entry name" value="AAA+_ATPase"/>
</dbReference>
<dbReference type="CDD" id="cd03225">
    <property type="entry name" value="ABC_cobalt_CbiO_domain1"/>
    <property type="match status" value="1"/>
</dbReference>
<keyword evidence="2 8" id="KW-0813">Transport</keyword>
<evidence type="ECO:0000256" key="8">
    <source>
        <dbReference type="RuleBase" id="RU365104"/>
    </source>
</evidence>
<dbReference type="InterPro" id="IPR015856">
    <property type="entry name" value="ABC_transpr_CbiO/EcfA_su"/>
</dbReference>
<dbReference type="InterPro" id="IPR003439">
    <property type="entry name" value="ABC_transporter-like_ATP-bd"/>
</dbReference>
<proteinExistence type="inferred from homology"/>
<evidence type="ECO:0000256" key="6">
    <source>
        <dbReference type="ARBA" id="ARBA00022967"/>
    </source>
</evidence>
<keyword evidence="4 8" id="KW-0547">Nucleotide-binding</keyword>
<feature type="domain" description="ABC transporter" evidence="9">
    <location>
        <begin position="3"/>
        <end position="246"/>
    </location>
</feature>